<accession>A0AAV8Z3R1</accession>
<dbReference type="Proteomes" id="UP001162162">
    <property type="component" value="Unassembled WGS sequence"/>
</dbReference>
<dbReference type="EMBL" id="JAPWTK010000016">
    <property type="protein sequence ID" value="KAJ8958585.1"/>
    <property type="molecule type" value="Genomic_DNA"/>
</dbReference>
<gene>
    <name evidence="1" type="ORF">NQ318_016306</name>
</gene>
<evidence type="ECO:0000313" key="2">
    <source>
        <dbReference type="Proteomes" id="UP001162162"/>
    </source>
</evidence>
<protein>
    <submittedName>
        <fullName evidence="1">Uncharacterized protein</fullName>
    </submittedName>
</protein>
<evidence type="ECO:0000313" key="1">
    <source>
        <dbReference type="EMBL" id="KAJ8958585.1"/>
    </source>
</evidence>
<keyword evidence="2" id="KW-1185">Reference proteome</keyword>
<comment type="caution">
    <text evidence="1">The sequence shown here is derived from an EMBL/GenBank/DDBJ whole genome shotgun (WGS) entry which is preliminary data.</text>
</comment>
<dbReference type="AlphaFoldDB" id="A0AAV8Z3R1"/>
<reference evidence="1" key="1">
    <citation type="journal article" date="2023" name="Insect Mol. Biol.">
        <title>Genome sequencing provides insights into the evolution of gene families encoding plant cell wall-degrading enzymes in longhorned beetles.</title>
        <authorList>
            <person name="Shin N.R."/>
            <person name="Okamura Y."/>
            <person name="Kirsch R."/>
            <person name="Pauchet Y."/>
        </authorList>
    </citation>
    <scope>NUCLEOTIDE SEQUENCE</scope>
    <source>
        <strain evidence="1">AMC_N1</strain>
    </source>
</reference>
<name>A0AAV8Z3R1_9CUCU</name>
<proteinExistence type="predicted"/>
<sequence length="702" mass="79925">MARGKATFGALQTDVNPNHLQMALALSKSTYNDENPGTFEDLEDLPTFLSQEKIAKVKTTLERYGFRSNKPKVNIEVPKRSRVSDFRFFAPILQTRKDEERETLIASKVSLILQQTNSDTTELQTRQNKNEVVSGVLKKFCRDEIPVFAASGLNLEETIKFSYYSKNLNITPNRGNCGCLLRKWDDIPGREKTPERYEQRSIKNASNQFRTWQTIKDISQEHQIKHNNSNTLTNLAEENLSTRNNCVSPDLFDSDDEFNCSPKTLQSEVILSQPLLNLSPLNRQDLFRSRSSKIVNDSEPKKLKISNCEIFKSENGILHFESYNSDFENLSEDAYIITQCLEEKNTEILDLTKDLKKDEIELYGLTKPVDVSPKYRIGILNQNQRYDLNNETANEKTVTLRMDLDNYDKNFPEKESVIIQCLKSPKEMDLGLLKTYEIDNEAEVYDLTQSSPDEISDTESKDLLDLYEKHDMSNKTPKEKSVMKEADTDFDMTPLCIQNSSGALVANSARLETQSFCNVSEQNDDLCNMSYSSNCNRDGIYCFGSSKWLNVTDYVNQILTDEVITNQDYAEELNLCQVGGINLSQVSSSQDSIVISDEELNYSSIQSKILKNKYGKQESSGLVHNRITQLKNASITRESLVNAFLEESFNASCEDKGNAFKLSSAPAMGLTYYHAYVTHGMLGTVNVLRMDGQEILYNFEHF</sequence>
<organism evidence="1 2">
    <name type="scientific">Aromia moschata</name>
    <dbReference type="NCBI Taxonomy" id="1265417"/>
    <lineage>
        <taxon>Eukaryota</taxon>
        <taxon>Metazoa</taxon>
        <taxon>Ecdysozoa</taxon>
        <taxon>Arthropoda</taxon>
        <taxon>Hexapoda</taxon>
        <taxon>Insecta</taxon>
        <taxon>Pterygota</taxon>
        <taxon>Neoptera</taxon>
        <taxon>Endopterygota</taxon>
        <taxon>Coleoptera</taxon>
        <taxon>Polyphaga</taxon>
        <taxon>Cucujiformia</taxon>
        <taxon>Chrysomeloidea</taxon>
        <taxon>Cerambycidae</taxon>
        <taxon>Cerambycinae</taxon>
        <taxon>Callichromatini</taxon>
        <taxon>Aromia</taxon>
    </lineage>
</organism>